<dbReference type="GO" id="GO:0003677">
    <property type="term" value="F:DNA binding"/>
    <property type="evidence" value="ECO:0007669"/>
    <property type="project" value="InterPro"/>
</dbReference>
<feature type="domain" description="Telomeric single stranded DNA binding POT1/Cdc13" evidence="2">
    <location>
        <begin position="1313"/>
        <end position="1470"/>
    </location>
</feature>
<feature type="region of interest" description="Disordered" evidence="1">
    <location>
        <begin position="544"/>
        <end position="1119"/>
    </location>
</feature>
<dbReference type="InterPro" id="IPR011564">
    <property type="entry name" value="Telomer_end-bd_POT1/Cdc13"/>
</dbReference>
<feature type="compositionally biased region" description="Basic and acidic residues" evidence="1">
    <location>
        <begin position="781"/>
        <end position="790"/>
    </location>
</feature>
<gene>
    <name evidence="3" type="ORF">BU24DRAFT_487819</name>
</gene>
<feature type="region of interest" description="Disordered" evidence="1">
    <location>
        <begin position="1449"/>
        <end position="1471"/>
    </location>
</feature>
<dbReference type="SUPFAM" id="SSF50249">
    <property type="entry name" value="Nucleic acid-binding proteins"/>
    <property type="match status" value="1"/>
</dbReference>
<feature type="compositionally biased region" description="Polar residues" evidence="1">
    <location>
        <begin position="1024"/>
        <end position="1046"/>
    </location>
</feature>
<evidence type="ECO:0000259" key="2">
    <source>
        <dbReference type="SMART" id="SM00976"/>
    </source>
</evidence>
<dbReference type="Proteomes" id="UP000799778">
    <property type="component" value="Unassembled WGS sequence"/>
</dbReference>
<evidence type="ECO:0000256" key="1">
    <source>
        <dbReference type="SAM" id="MobiDB-lite"/>
    </source>
</evidence>
<feature type="compositionally biased region" description="Acidic residues" evidence="1">
    <location>
        <begin position="694"/>
        <end position="706"/>
    </location>
</feature>
<dbReference type="OrthoDB" id="5363079at2759"/>
<feature type="region of interest" description="Disordered" evidence="1">
    <location>
        <begin position="216"/>
        <end position="345"/>
    </location>
</feature>
<feature type="region of interest" description="Disordered" evidence="1">
    <location>
        <begin position="141"/>
        <end position="162"/>
    </location>
</feature>
<feature type="compositionally biased region" description="Low complexity" evidence="1">
    <location>
        <begin position="587"/>
        <end position="600"/>
    </location>
</feature>
<feature type="compositionally biased region" description="Basic and acidic residues" evidence="1">
    <location>
        <begin position="1162"/>
        <end position="1179"/>
    </location>
</feature>
<feature type="compositionally biased region" description="Basic and acidic residues" evidence="1">
    <location>
        <begin position="866"/>
        <end position="905"/>
    </location>
</feature>
<dbReference type="SMART" id="SM00976">
    <property type="entry name" value="Telo_bind"/>
    <property type="match status" value="1"/>
</dbReference>
<feature type="compositionally biased region" description="Polar residues" evidence="1">
    <location>
        <begin position="796"/>
        <end position="810"/>
    </location>
</feature>
<feature type="compositionally biased region" description="Polar residues" evidence="1">
    <location>
        <begin position="981"/>
        <end position="1014"/>
    </location>
</feature>
<dbReference type="GO" id="GO:0000781">
    <property type="term" value="C:chromosome, telomeric region"/>
    <property type="evidence" value="ECO:0007669"/>
    <property type="project" value="InterPro"/>
</dbReference>
<feature type="region of interest" description="Disordered" evidence="1">
    <location>
        <begin position="1539"/>
        <end position="1560"/>
    </location>
</feature>
<feature type="region of interest" description="Disordered" evidence="1">
    <location>
        <begin position="1138"/>
        <end position="1200"/>
    </location>
</feature>
<reference evidence="3" key="1">
    <citation type="journal article" date="2020" name="Stud. Mycol.">
        <title>101 Dothideomycetes genomes: a test case for predicting lifestyles and emergence of pathogens.</title>
        <authorList>
            <person name="Haridas S."/>
            <person name="Albert R."/>
            <person name="Binder M."/>
            <person name="Bloem J."/>
            <person name="Labutti K."/>
            <person name="Salamov A."/>
            <person name="Andreopoulos B."/>
            <person name="Baker S."/>
            <person name="Barry K."/>
            <person name="Bills G."/>
            <person name="Bluhm B."/>
            <person name="Cannon C."/>
            <person name="Castanera R."/>
            <person name="Culley D."/>
            <person name="Daum C."/>
            <person name="Ezra D."/>
            <person name="Gonzalez J."/>
            <person name="Henrissat B."/>
            <person name="Kuo A."/>
            <person name="Liang C."/>
            <person name="Lipzen A."/>
            <person name="Lutzoni F."/>
            <person name="Magnuson J."/>
            <person name="Mondo S."/>
            <person name="Nolan M."/>
            <person name="Ohm R."/>
            <person name="Pangilinan J."/>
            <person name="Park H.-J."/>
            <person name="Ramirez L."/>
            <person name="Alfaro M."/>
            <person name="Sun H."/>
            <person name="Tritt A."/>
            <person name="Yoshinaga Y."/>
            <person name="Zwiers L.-H."/>
            <person name="Turgeon B."/>
            <person name="Goodwin S."/>
            <person name="Spatafora J."/>
            <person name="Crous P."/>
            <person name="Grigoriev I."/>
        </authorList>
    </citation>
    <scope>NUCLEOTIDE SEQUENCE</scope>
    <source>
        <strain evidence="3">CBS 175.79</strain>
    </source>
</reference>
<feature type="compositionally biased region" description="Polar residues" evidence="1">
    <location>
        <begin position="957"/>
        <end position="969"/>
    </location>
</feature>
<dbReference type="EMBL" id="ML978066">
    <property type="protein sequence ID" value="KAF2021386.1"/>
    <property type="molecule type" value="Genomic_DNA"/>
</dbReference>
<feature type="compositionally biased region" description="Polar residues" evidence="1">
    <location>
        <begin position="1063"/>
        <end position="1073"/>
    </location>
</feature>
<feature type="compositionally biased region" description="Polar residues" evidence="1">
    <location>
        <begin position="1240"/>
        <end position="1249"/>
    </location>
</feature>
<feature type="region of interest" description="Disordered" evidence="1">
    <location>
        <begin position="1214"/>
        <end position="1282"/>
    </location>
</feature>
<dbReference type="GO" id="GO:0000723">
    <property type="term" value="P:telomere maintenance"/>
    <property type="evidence" value="ECO:0007669"/>
    <property type="project" value="InterPro"/>
</dbReference>
<keyword evidence="4" id="KW-1185">Reference proteome</keyword>
<dbReference type="GeneID" id="54290887"/>
<feature type="compositionally biased region" description="Basic and acidic residues" evidence="1">
    <location>
        <begin position="544"/>
        <end position="573"/>
    </location>
</feature>
<feature type="region of interest" description="Disordered" evidence="1">
    <location>
        <begin position="382"/>
        <end position="408"/>
    </location>
</feature>
<sequence>MDHIPIAKIEPQLSDLYSKSFKAVVTLLWPYSSSTRQCALLLAEPDFRLRRKKGQVRVRFSSSSAKAIAQTGIGIGDEVILELRGAQFVQEDTDAVRTPGRSIDWELSYSQTLVVQISRNGTQIATLDIIDAAPTPAVTSPIRKPITSTPYKSPAPQSIDDHKWTSPAFLKRSRLSNGAHFESEYDPLVDDAENGGDKKRRRKSYRDWNVWTYSARTPSPEKEECEAENVDGIETSPVPVSSLSSTKQPVLATSAPPIDMNGTVRTPESLKTENTSKPEDSRKHNLPTDNNNYDLYADPDEANPSDVEYAYGGDTAENTEANTDEELDDASNTRDQNIDNGHPEVPNYEVSVVVAVADGNEKRDDGNSHEQPSIHEELVVIEDESEDQGHISQDRPAYEGAEDAPPSASSLTPYVVMPPPTLPTLQTDFSPIPTPGLLTPIGKEPSSPVIRPLDSATLPMPSPFPGEQDATTSSYLDYTADVLEDVTGVQLVEEEPLNKAVHDAESSFYSSTRSVNVPTPHRTHESAFTDIRFTFGLDGTMLSRQKEGKEEQDPIGADFDHAQDIHDDGKPELVSDTGLDIPNTSTVDVPSQVDPPSSSQIQENESIVIPETMPTESQLEASPALEDETPHASVQQSDPEVEVIALTSDSESDRESIADDAESLAAGDEEHQISAVDWAQVQDNQQSMSMSDLIDLDSDSEQEIEEEKGVVGEMDVHTEDSQERDESASDVSRDESGMASPVNLDSQDSGAQVQSFEEDREIDDSTESAKPPHGVENASLSDHDGYEHHAHLNAQADPSASLDTAPSFENAQVPEDDRLSEISAVDIDEIIQNRAYAQPESRDARPTSPEHHPDIKIESIEDDSSFELHEQKDSQPQKHEDGSNTSPKDDLVIEVPGHKMGEMVEKTVSAAGPARSTRSKTKSSISPPRESLTPSQPKKVHKRSKGSLGSITDVVLSPTNMRLRSTITPDTAPPESPYYLRSQSKRLTSTPVAIESTTRRTPGTASKSLASPLQDSFGAAQRPLANTSMTPEVPFSSQDWRSSQRSFADVTVVGDSDVESVHSEGSLSTNTPSNKRESLASNNEAAAVEASGELLNFGSSQSMGQGVTPKKGKKKPNYLDLSEVGTPTRNAILGASEDAVSEVSLESPMKTPIRRSPRLQRSRRDIYDIPDTPRQDHEATGSANGKLPQISHDSFPGPHLQQTENHLEQAKHLTPKLTRITSTNLHTQDPSEDIEMEEPTSPTKSTPRRNNNNNNITTTLTSPASPTRTPSVRSEDLSDLEDTTTTTTFAAAAALTTPTSPPSIGLSTPISYYTPLKDLPYFLNRSSQTTTNPDILALVTTPTTPPKRAEKGPKHFSTTLHITDLSIFSSHPPSASQQSQSQLPTAAERTVQVFRPNAAALPVAGKGDVVLLRGFAVRSAHRRPYLLSTEESAWCVWRFDGPPPALASNLIPSSTPKGKEKETSKTVWGSSRKAREAAAAAAAAAAARGDEGAEALKAREEVRGPEVERGIGERKEVERLRGWWGDVVEGCLAEGVGKGEGRWLRSMGRDGEKGGEGEEE</sequence>
<organism evidence="3 4">
    <name type="scientific">Aaosphaeria arxii CBS 175.79</name>
    <dbReference type="NCBI Taxonomy" id="1450172"/>
    <lineage>
        <taxon>Eukaryota</taxon>
        <taxon>Fungi</taxon>
        <taxon>Dikarya</taxon>
        <taxon>Ascomycota</taxon>
        <taxon>Pezizomycotina</taxon>
        <taxon>Dothideomycetes</taxon>
        <taxon>Pleosporomycetidae</taxon>
        <taxon>Pleosporales</taxon>
        <taxon>Pleosporales incertae sedis</taxon>
        <taxon>Aaosphaeria</taxon>
    </lineage>
</organism>
<feature type="compositionally biased region" description="Polar residues" evidence="1">
    <location>
        <begin position="743"/>
        <end position="755"/>
    </location>
</feature>
<feature type="compositionally biased region" description="Acidic residues" evidence="1">
    <location>
        <begin position="756"/>
        <end position="766"/>
    </location>
</feature>
<accession>A0A6A5Y7W4</accession>
<dbReference type="RefSeq" id="XP_033389725.1">
    <property type="nucleotide sequence ID" value="XM_033533490.1"/>
</dbReference>
<feature type="compositionally biased region" description="Basic and acidic residues" evidence="1">
    <location>
        <begin position="840"/>
        <end position="859"/>
    </location>
</feature>
<feature type="compositionally biased region" description="Low complexity" evidence="1">
    <location>
        <begin position="235"/>
        <end position="246"/>
    </location>
</feature>
<evidence type="ECO:0000313" key="3">
    <source>
        <dbReference type="EMBL" id="KAF2021386.1"/>
    </source>
</evidence>
<dbReference type="InterPro" id="IPR012340">
    <property type="entry name" value="NA-bd_OB-fold"/>
</dbReference>
<feature type="compositionally biased region" description="Polar residues" evidence="1">
    <location>
        <begin position="1219"/>
        <end position="1228"/>
    </location>
</feature>
<dbReference type="Gene3D" id="2.40.50.140">
    <property type="entry name" value="Nucleic acid-binding proteins"/>
    <property type="match status" value="1"/>
</dbReference>
<proteinExistence type="predicted"/>
<feature type="compositionally biased region" description="Low complexity" evidence="1">
    <location>
        <begin position="1079"/>
        <end position="1091"/>
    </location>
</feature>
<evidence type="ECO:0000313" key="4">
    <source>
        <dbReference type="Proteomes" id="UP000799778"/>
    </source>
</evidence>
<protein>
    <recommendedName>
        <fullName evidence="2">Telomeric single stranded DNA binding POT1/Cdc13 domain-containing protein</fullName>
    </recommendedName>
</protein>
<feature type="compositionally biased region" description="Basic and acidic residues" evidence="1">
    <location>
        <begin position="268"/>
        <end position="283"/>
    </location>
</feature>
<name>A0A6A5Y7W4_9PLEO</name>
<feature type="compositionally biased region" description="Polar residues" evidence="1">
    <location>
        <begin position="1256"/>
        <end position="1272"/>
    </location>
</feature>
<feature type="compositionally biased region" description="Basic and acidic residues" evidence="1">
    <location>
        <begin position="707"/>
        <end position="736"/>
    </location>
</feature>
<feature type="compositionally biased region" description="Basic and acidic residues" evidence="1">
    <location>
        <begin position="387"/>
        <end position="397"/>
    </location>
</feature>
<feature type="compositionally biased region" description="Basic residues" evidence="1">
    <location>
        <begin position="1152"/>
        <end position="1161"/>
    </location>
</feature>